<evidence type="ECO:0008006" key="3">
    <source>
        <dbReference type="Google" id="ProtNLM"/>
    </source>
</evidence>
<proteinExistence type="predicted"/>
<sequence>MVDQVPSVLTAILALSHERLQDTLIYLVSSDKHSRELIEKVLLVPADLSTAVPRDTKRKKHEICEQCTEEFDTTDNRDEDCTWHDGHLEADYESDFWADWDEYCHGNINTEKNKKEYPQGFYWDCCSAAGDAKGCQAGKHTAAPWTATRTKRRR</sequence>
<dbReference type="RefSeq" id="XP_066634219.1">
    <property type="nucleotide sequence ID" value="XM_066776338.1"/>
</dbReference>
<gene>
    <name evidence="1" type="ORF">SLS55_004886</name>
</gene>
<keyword evidence="2" id="KW-1185">Reference proteome</keyword>
<evidence type="ECO:0000313" key="1">
    <source>
        <dbReference type="EMBL" id="KAL0261190.1"/>
    </source>
</evidence>
<dbReference type="EMBL" id="JAJVCZ030000004">
    <property type="protein sequence ID" value="KAL0261190.1"/>
    <property type="molecule type" value="Genomic_DNA"/>
</dbReference>
<dbReference type="PANTHER" id="PTHR38167:SF1">
    <property type="entry name" value="C2H2-TYPE DOMAIN-CONTAINING PROTEIN"/>
    <property type="match status" value="1"/>
</dbReference>
<organism evidence="1 2">
    <name type="scientific">Diplodia seriata</name>
    <dbReference type="NCBI Taxonomy" id="420778"/>
    <lineage>
        <taxon>Eukaryota</taxon>
        <taxon>Fungi</taxon>
        <taxon>Dikarya</taxon>
        <taxon>Ascomycota</taxon>
        <taxon>Pezizomycotina</taxon>
        <taxon>Dothideomycetes</taxon>
        <taxon>Dothideomycetes incertae sedis</taxon>
        <taxon>Botryosphaeriales</taxon>
        <taxon>Botryosphaeriaceae</taxon>
        <taxon>Diplodia</taxon>
    </lineage>
</organism>
<evidence type="ECO:0000313" key="2">
    <source>
        <dbReference type="Proteomes" id="UP001430584"/>
    </source>
</evidence>
<dbReference type="GeneID" id="92008971"/>
<accession>A0ABR3CKN1</accession>
<comment type="caution">
    <text evidence="1">The sequence shown here is derived from an EMBL/GenBank/DDBJ whole genome shotgun (WGS) entry which is preliminary data.</text>
</comment>
<protein>
    <recommendedName>
        <fullName evidence="3">C2H2-type domain-containing protein</fullName>
    </recommendedName>
</protein>
<reference evidence="1 2" key="1">
    <citation type="submission" date="2024-02" db="EMBL/GenBank/DDBJ databases">
        <title>De novo assembly and annotation of 12 fungi associated with fruit tree decline syndrome in Ontario, Canada.</title>
        <authorList>
            <person name="Sulman M."/>
            <person name="Ellouze W."/>
            <person name="Ilyukhin E."/>
        </authorList>
    </citation>
    <scope>NUCLEOTIDE SEQUENCE [LARGE SCALE GENOMIC DNA]</scope>
    <source>
        <strain evidence="1 2">FDS-637</strain>
    </source>
</reference>
<name>A0ABR3CKN1_9PEZI</name>
<dbReference type="Proteomes" id="UP001430584">
    <property type="component" value="Unassembled WGS sequence"/>
</dbReference>
<dbReference type="PANTHER" id="PTHR38167">
    <property type="entry name" value="C2H2-TYPE DOMAIN-CONTAINING PROTEIN"/>
    <property type="match status" value="1"/>
</dbReference>